<evidence type="ECO:0000313" key="8">
    <source>
        <dbReference type="EMBL" id="VFT85863.1"/>
    </source>
</evidence>
<accession>A0A485KM21</accession>
<reference evidence="8 9" key="1">
    <citation type="submission" date="2019-03" db="EMBL/GenBank/DDBJ databases">
        <authorList>
            <person name="Gaulin E."/>
            <person name="Dumas B."/>
        </authorList>
    </citation>
    <scope>NUCLEOTIDE SEQUENCE [LARGE SCALE GENOMIC DNA]</scope>
    <source>
        <strain evidence="8">CBS 568.67</strain>
    </source>
</reference>
<dbReference type="AlphaFoldDB" id="A0A485KM21"/>
<reference evidence="7" key="2">
    <citation type="submission" date="2019-06" db="EMBL/GenBank/DDBJ databases">
        <title>Genomics analysis of Aphanomyces spp. identifies a new class of oomycete effector associated with host adaptation.</title>
        <authorList>
            <person name="Gaulin E."/>
        </authorList>
    </citation>
    <scope>NUCLEOTIDE SEQUENCE</scope>
    <source>
        <strain evidence="7">CBS 578.67</strain>
    </source>
</reference>
<dbReference type="EMBL" id="CAADRA010005142">
    <property type="protein sequence ID" value="VFT85863.1"/>
    <property type="molecule type" value="Genomic_DNA"/>
</dbReference>
<protein>
    <submittedName>
        <fullName evidence="8">Aste57867_8979 protein</fullName>
    </submittedName>
</protein>
<organism evidence="8 9">
    <name type="scientific">Aphanomyces stellatus</name>
    <dbReference type="NCBI Taxonomy" id="120398"/>
    <lineage>
        <taxon>Eukaryota</taxon>
        <taxon>Sar</taxon>
        <taxon>Stramenopiles</taxon>
        <taxon>Oomycota</taxon>
        <taxon>Saprolegniomycetes</taxon>
        <taxon>Saprolegniales</taxon>
        <taxon>Verrucalvaceae</taxon>
        <taxon>Aphanomyces</taxon>
    </lineage>
</organism>
<dbReference type="PROSITE" id="PS50011">
    <property type="entry name" value="PROTEIN_KINASE_DOM"/>
    <property type="match status" value="1"/>
</dbReference>
<dbReference type="Gene3D" id="1.10.510.10">
    <property type="entry name" value="Transferase(Phosphotransferase) domain 1"/>
    <property type="match status" value="1"/>
</dbReference>
<evidence type="ECO:0000256" key="5">
    <source>
        <dbReference type="ARBA" id="ARBA00022840"/>
    </source>
</evidence>
<evidence type="ECO:0000256" key="2">
    <source>
        <dbReference type="ARBA" id="ARBA00022679"/>
    </source>
</evidence>
<dbReference type="EMBL" id="VJMH01005121">
    <property type="protein sequence ID" value="KAF0700495.1"/>
    <property type="molecule type" value="Genomic_DNA"/>
</dbReference>
<keyword evidence="3" id="KW-0547">Nucleotide-binding</keyword>
<keyword evidence="1" id="KW-0723">Serine/threonine-protein kinase</keyword>
<keyword evidence="9" id="KW-1185">Reference proteome</keyword>
<dbReference type="SUPFAM" id="SSF56112">
    <property type="entry name" value="Protein kinase-like (PK-like)"/>
    <property type="match status" value="1"/>
</dbReference>
<feature type="domain" description="Protein kinase" evidence="6">
    <location>
        <begin position="4"/>
        <end position="270"/>
    </location>
</feature>
<proteinExistence type="predicted"/>
<dbReference type="Proteomes" id="UP000332933">
    <property type="component" value="Unassembled WGS sequence"/>
</dbReference>
<evidence type="ECO:0000313" key="9">
    <source>
        <dbReference type="Proteomes" id="UP000332933"/>
    </source>
</evidence>
<evidence type="ECO:0000313" key="7">
    <source>
        <dbReference type="EMBL" id="KAF0700495.1"/>
    </source>
</evidence>
<keyword evidence="2" id="KW-0808">Transferase</keyword>
<keyword evidence="5" id="KW-0067">ATP-binding</keyword>
<evidence type="ECO:0000256" key="3">
    <source>
        <dbReference type="ARBA" id="ARBA00022741"/>
    </source>
</evidence>
<dbReference type="GO" id="GO:0005524">
    <property type="term" value="F:ATP binding"/>
    <property type="evidence" value="ECO:0007669"/>
    <property type="project" value="UniProtKB-KW"/>
</dbReference>
<dbReference type="Pfam" id="PF00069">
    <property type="entry name" value="Pkinase"/>
    <property type="match status" value="1"/>
</dbReference>
<name>A0A485KM21_9STRA</name>
<dbReference type="PANTHER" id="PTHR24345:SF91">
    <property type="entry name" value="SERINE_THREONINE-PROTEIN KINASE PLK4"/>
    <property type="match status" value="1"/>
</dbReference>
<dbReference type="InterPro" id="IPR011009">
    <property type="entry name" value="Kinase-like_dom_sf"/>
</dbReference>
<dbReference type="GO" id="GO:0005634">
    <property type="term" value="C:nucleus"/>
    <property type="evidence" value="ECO:0007669"/>
    <property type="project" value="TreeGrafter"/>
</dbReference>
<evidence type="ECO:0000256" key="1">
    <source>
        <dbReference type="ARBA" id="ARBA00022527"/>
    </source>
</evidence>
<evidence type="ECO:0000256" key="4">
    <source>
        <dbReference type="ARBA" id="ARBA00022777"/>
    </source>
</evidence>
<dbReference type="InterPro" id="IPR000719">
    <property type="entry name" value="Prot_kinase_dom"/>
</dbReference>
<dbReference type="GO" id="GO:0004674">
    <property type="term" value="F:protein serine/threonine kinase activity"/>
    <property type="evidence" value="ECO:0007669"/>
    <property type="project" value="UniProtKB-KW"/>
</dbReference>
<sequence length="314" mass="34793">MDRYTVDRTIANALYGQVLLARDNKTHELVAIKKVNIAAAAAHTVVRGTYSKVPEDIDIEKHVNRVLSADGGHASVLRMRADFEHDGYDHMVFDYCNGGDLFDRTNDGPLTSDVAQRYMRQIIQGVGFMHAKGIAHRDLSLENILLHDDACYICDFGLATPTSLICKDTVGKHFYMSPEVTQGVEYDPAKADVWSLGIMLFMLLTGAPLCQAAAPRDTRFAYFQMNGLKGLLRSWNMRMDKDAQDLLEHMLCVCPVKRFTLDQVLAHPYMAAPEASIAIDTLPTSSGKTISTPAKAIAFLNQVFSRPLVDAPLL</sequence>
<gene>
    <name evidence="8" type="primary">Aste57867_8979</name>
    <name evidence="7" type="ORF">As57867_008944</name>
    <name evidence="8" type="ORF">ASTE57867_8979</name>
</gene>
<dbReference type="PANTHER" id="PTHR24345">
    <property type="entry name" value="SERINE/THREONINE-PROTEIN KINASE PLK"/>
    <property type="match status" value="1"/>
</dbReference>
<evidence type="ECO:0000259" key="6">
    <source>
        <dbReference type="PROSITE" id="PS50011"/>
    </source>
</evidence>
<keyword evidence="4" id="KW-0418">Kinase</keyword>
<dbReference type="OrthoDB" id="78046at2759"/>